<comment type="similarity">
    <text evidence="1">Belongs to the cytochrome P450 family.</text>
</comment>
<dbReference type="GO" id="GO:0020037">
    <property type="term" value="F:heme binding"/>
    <property type="evidence" value="ECO:0007669"/>
    <property type="project" value="InterPro"/>
</dbReference>
<evidence type="ECO:0000256" key="1">
    <source>
        <dbReference type="ARBA" id="ARBA00010617"/>
    </source>
</evidence>
<dbReference type="GO" id="GO:0016705">
    <property type="term" value="F:oxidoreductase activity, acting on paired donors, with incorporation or reduction of molecular oxygen"/>
    <property type="evidence" value="ECO:0007669"/>
    <property type="project" value="InterPro"/>
</dbReference>
<evidence type="ECO:0000313" key="3">
    <source>
        <dbReference type="Proteomes" id="UP000664654"/>
    </source>
</evidence>
<dbReference type="PRINTS" id="PR00359">
    <property type="entry name" value="BP450"/>
</dbReference>
<comment type="caution">
    <text evidence="2">The sequence shown here is derived from an EMBL/GenBank/DDBJ whole genome shotgun (WGS) entry which is preliminary data.</text>
</comment>
<dbReference type="PANTHER" id="PTHR46696">
    <property type="entry name" value="P450, PUTATIVE (EUROFUNG)-RELATED"/>
    <property type="match status" value="1"/>
</dbReference>
<dbReference type="Gene3D" id="1.10.630.10">
    <property type="entry name" value="Cytochrome P450"/>
    <property type="match status" value="1"/>
</dbReference>
<dbReference type="PANTHER" id="PTHR46696:SF6">
    <property type="entry name" value="P450, PUTATIVE (EUROFUNG)-RELATED"/>
    <property type="match status" value="1"/>
</dbReference>
<dbReference type="RefSeq" id="WP_206572453.1">
    <property type="nucleotide sequence ID" value="NZ_JAFKCV010000002.1"/>
</dbReference>
<name>A0A939DKT8_9ALTE</name>
<dbReference type="InterPro" id="IPR036396">
    <property type="entry name" value="Cyt_P450_sf"/>
</dbReference>
<gene>
    <name evidence="2" type="ORF">J0A66_03740</name>
</gene>
<dbReference type="AlphaFoldDB" id="A0A939DKT8"/>
<dbReference type="SUPFAM" id="SSF48264">
    <property type="entry name" value="Cytochrome P450"/>
    <property type="match status" value="1"/>
</dbReference>
<protein>
    <submittedName>
        <fullName evidence="2">Cytochrome P450</fullName>
    </submittedName>
</protein>
<accession>A0A939DKT8</accession>
<evidence type="ECO:0000313" key="2">
    <source>
        <dbReference type="EMBL" id="MBN7824333.1"/>
    </source>
</evidence>
<keyword evidence="3" id="KW-1185">Reference proteome</keyword>
<dbReference type="GO" id="GO:0005506">
    <property type="term" value="F:iron ion binding"/>
    <property type="evidence" value="ECO:0007669"/>
    <property type="project" value="InterPro"/>
</dbReference>
<dbReference type="InterPro" id="IPR002397">
    <property type="entry name" value="Cyt_P450_B"/>
</dbReference>
<proteinExistence type="inferred from homology"/>
<dbReference type="Pfam" id="PF00067">
    <property type="entry name" value="p450"/>
    <property type="match status" value="1"/>
</dbReference>
<sequence length="385" mass="43266">MPPTIPQWQPLSKNAQQDQLASYDAQRRQCPVAHSETLHYSVLSHDLASEVLSDYRCFSNQAGGHLSVPNGMDPPLHGVFRPVIEPYFSAEAMARFRPLCADICQQLVSELKKGQEIDVIGQIAEPFSLQIQCAFMGWPDSLQTPLRDWLKANQQAIQVQDRTRLTQLANAFDAYIQEQLTLRRQRNYKPGVYDTTWKLLQDHVQVNGERRLLSDTELVSIIRNWTVGELGTIAASVGIICCFLARHPALQQTLREQPALLGNGIDEILRIDPPLIANRRKTTMPVMLGGFAIPEGAQITLLWAAANRDQHVFGQDNGYAPEQNKADNLLYGAGIHQCPGAPLARMELVMLTEQLLSQTSKWQLGRTKRAVYPAGGYQRLYLRFD</sequence>
<reference evidence="2" key="1">
    <citation type="submission" date="2021-03" db="EMBL/GenBank/DDBJ databases">
        <title>novel species isolated from a fishpond in China.</title>
        <authorList>
            <person name="Lu H."/>
            <person name="Cai Z."/>
        </authorList>
    </citation>
    <scope>NUCLEOTIDE SEQUENCE</scope>
    <source>
        <strain evidence="2">JCM 30855</strain>
    </source>
</reference>
<organism evidence="2 3">
    <name type="scientific">Bowmanella dokdonensis</name>
    <dbReference type="NCBI Taxonomy" id="751969"/>
    <lineage>
        <taxon>Bacteria</taxon>
        <taxon>Pseudomonadati</taxon>
        <taxon>Pseudomonadota</taxon>
        <taxon>Gammaproteobacteria</taxon>
        <taxon>Alteromonadales</taxon>
        <taxon>Alteromonadaceae</taxon>
        <taxon>Bowmanella</taxon>
    </lineage>
</organism>
<dbReference type="InterPro" id="IPR001128">
    <property type="entry name" value="Cyt_P450"/>
</dbReference>
<dbReference type="GO" id="GO:0004497">
    <property type="term" value="F:monooxygenase activity"/>
    <property type="evidence" value="ECO:0007669"/>
    <property type="project" value="InterPro"/>
</dbReference>
<dbReference type="Proteomes" id="UP000664654">
    <property type="component" value="Unassembled WGS sequence"/>
</dbReference>
<dbReference type="EMBL" id="JAFKCV010000002">
    <property type="protein sequence ID" value="MBN7824333.1"/>
    <property type="molecule type" value="Genomic_DNA"/>
</dbReference>